<comment type="caution">
    <text evidence="5">The sequence shown here is derived from an EMBL/GenBank/DDBJ whole genome shotgun (WGS) entry which is preliminary data.</text>
</comment>
<organism evidence="5 6">
    <name type="scientific">Prosthecodimorpha staleyi</name>
    <dbReference type="NCBI Taxonomy" id="2840188"/>
    <lineage>
        <taxon>Bacteria</taxon>
        <taxon>Pseudomonadati</taxon>
        <taxon>Pseudomonadota</taxon>
        <taxon>Alphaproteobacteria</taxon>
        <taxon>Hyphomicrobiales</taxon>
        <taxon>Ancalomicrobiaceae</taxon>
        <taxon>Prosthecodimorpha</taxon>
    </lineage>
</organism>
<keyword evidence="1 5" id="KW-0808">Transferase</keyword>
<gene>
    <name evidence="5" type="ORF">KL771_20780</name>
</gene>
<dbReference type="GO" id="GO:0003676">
    <property type="term" value="F:nucleic acid binding"/>
    <property type="evidence" value="ECO:0007669"/>
    <property type="project" value="InterPro"/>
</dbReference>
<dbReference type="AlphaFoldDB" id="A0A947DAU8"/>
<dbReference type="InterPro" id="IPR002052">
    <property type="entry name" value="DNA_methylase_N6_adenine_CS"/>
</dbReference>
<evidence type="ECO:0000313" key="5">
    <source>
        <dbReference type="EMBL" id="MBT9291912.1"/>
    </source>
</evidence>
<dbReference type="Gene3D" id="3.40.50.150">
    <property type="entry name" value="Vaccinia Virus protein VP39"/>
    <property type="match status" value="1"/>
</dbReference>
<evidence type="ECO:0000259" key="4">
    <source>
        <dbReference type="Pfam" id="PF05175"/>
    </source>
</evidence>
<keyword evidence="6" id="KW-1185">Reference proteome</keyword>
<dbReference type="SUPFAM" id="SSF53335">
    <property type="entry name" value="S-adenosyl-L-methionine-dependent methyltransferases"/>
    <property type="match status" value="1"/>
</dbReference>
<keyword evidence="2" id="KW-0949">S-adenosyl-L-methionine</keyword>
<evidence type="ECO:0000313" key="6">
    <source>
        <dbReference type="Proteomes" id="UP000766595"/>
    </source>
</evidence>
<feature type="domain" description="Methyltransferase small" evidence="4">
    <location>
        <begin position="56"/>
        <end position="159"/>
    </location>
</feature>
<feature type="compositionally biased region" description="Low complexity" evidence="3">
    <location>
        <begin position="1"/>
        <end position="13"/>
    </location>
</feature>
<dbReference type="GO" id="GO:0008170">
    <property type="term" value="F:N-methyltransferase activity"/>
    <property type="evidence" value="ECO:0007669"/>
    <property type="project" value="UniProtKB-ARBA"/>
</dbReference>
<protein>
    <submittedName>
        <fullName evidence="5">Methyltransferase</fullName>
    </submittedName>
</protein>
<reference evidence="5 6" key="1">
    <citation type="submission" date="2021-06" db="EMBL/GenBank/DDBJ databases">
        <authorList>
            <person name="Grouzdev D.S."/>
            <person name="Koziaeva V."/>
        </authorList>
    </citation>
    <scope>NUCLEOTIDE SEQUENCE [LARGE SCALE GENOMIC DNA]</scope>
    <source>
        <strain evidence="5 6">22</strain>
    </source>
</reference>
<dbReference type="InterPro" id="IPR007848">
    <property type="entry name" value="Small_mtfrase_dom"/>
</dbReference>
<dbReference type="GO" id="GO:0008757">
    <property type="term" value="F:S-adenosylmethionine-dependent methyltransferase activity"/>
    <property type="evidence" value="ECO:0007669"/>
    <property type="project" value="UniProtKB-ARBA"/>
</dbReference>
<name>A0A947DAU8_9HYPH</name>
<dbReference type="PANTHER" id="PTHR47739:SF1">
    <property type="entry name" value="TRNA1(VAL) (ADENINE(37)-N6)-METHYLTRANSFERASE"/>
    <property type="match status" value="1"/>
</dbReference>
<dbReference type="Proteomes" id="UP000766595">
    <property type="component" value="Unassembled WGS sequence"/>
</dbReference>
<feature type="region of interest" description="Disordered" evidence="3">
    <location>
        <begin position="176"/>
        <end position="202"/>
    </location>
</feature>
<proteinExistence type="predicted"/>
<evidence type="ECO:0000256" key="3">
    <source>
        <dbReference type="SAM" id="MobiDB-lite"/>
    </source>
</evidence>
<dbReference type="GO" id="GO:0032259">
    <property type="term" value="P:methylation"/>
    <property type="evidence" value="ECO:0007669"/>
    <property type="project" value="UniProtKB-KW"/>
</dbReference>
<dbReference type="InterPro" id="IPR029063">
    <property type="entry name" value="SAM-dependent_MTases_sf"/>
</dbReference>
<dbReference type="Pfam" id="PF05175">
    <property type="entry name" value="MTS"/>
    <property type="match status" value="1"/>
</dbReference>
<dbReference type="PANTHER" id="PTHR47739">
    <property type="entry name" value="TRNA1(VAL) (ADENINE(37)-N6)-METHYLTRANSFERASE"/>
    <property type="match status" value="1"/>
</dbReference>
<accession>A0A947DAU8</accession>
<evidence type="ECO:0000256" key="1">
    <source>
        <dbReference type="ARBA" id="ARBA00022603"/>
    </source>
</evidence>
<sequence>MPAPNSAPSGAPAGDRRAHPPPPGDPATTLDRFLGGHLIIEQPARGAHRAGLDAILLAATVPAEARGLLVDLGAGVGTAGLAAGLRAPGLAVQLVERDPATARLARANAARLVAGGRTAPIAVIEIDIAAKASLREAAGLGRESADIVIMNPPYFAPGRVRASPAGARAAAHVLPEAAGRSESDGGGPAPSPAPGAARRQGDGDGLALWTRAAAALARPDGMLALIFRGDALSDILAALDGRFGALAIRPIHPRAEAPAHRLLVTGRKGSRAAPAILPGLVLHPPAGSDYLPGADAILRGEAGL</sequence>
<keyword evidence="1 5" id="KW-0489">Methyltransferase</keyword>
<evidence type="ECO:0000256" key="2">
    <source>
        <dbReference type="ARBA" id="ARBA00022691"/>
    </source>
</evidence>
<feature type="region of interest" description="Disordered" evidence="3">
    <location>
        <begin position="1"/>
        <end position="26"/>
    </location>
</feature>
<dbReference type="InterPro" id="IPR050210">
    <property type="entry name" value="tRNA_Adenine-N(6)_MTase"/>
</dbReference>
<dbReference type="PROSITE" id="PS00092">
    <property type="entry name" value="N6_MTASE"/>
    <property type="match status" value="1"/>
</dbReference>
<dbReference type="EMBL" id="JAHHZF010000011">
    <property type="protein sequence ID" value="MBT9291912.1"/>
    <property type="molecule type" value="Genomic_DNA"/>
</dbReference>